<comment type="caution">
    <text evidence="1">The sequence shown here is derived from an EMBL/GenBank/DDBJ whole genome shotgun (WGS) entry which is preliminary data.</text>
</comment>
<dbReference type="AlphaFoldDB" id="A0A830E2Z1"/>
<proteinExistence type="predicted"/>
<reference evidence="1" key="1">
    <citation type="journal article" date="2014" name="Int. J. Syst. Evol. Microbiol.">
        <title>Complete genome sequence of Corynebacterium casei LMG S-19264T (=DSM 44701T), isolated from a smear-ripened cheese.</title>
        <authorList>
            <consortium name="US DOE Joint Genome Institute (JGI-PGF)"/>
            <person name="Walter F."/>
            <person name="Albersmeier A."/>
            <person name="Kalinowski J."/>
            <person name="Ruckert C."/>
        </authorList>
    </citation>
    <scope>NUCLEOTIDE SEQUENCE</scope>
    <source>
        <strain evidence="1">CCM 7217</strain>
    </source>
</reference>
<sequence>MTEDIQIEPVDLAAIRYQGGAYTVAITKAMNRIDKSGGSLFLDIHAIEDMGVLPGMWTADDADEVVDKNTRKIHVKRNQSGESYRVNIPERALEDLGLDPEEVRERSDGKNPMKLTVLAGDDMIVFQPI</sequence>
<name>A0A830E2Z1_9EURY</name>
<gene>
    <name evidence="1" type="ORF">GCM10007209_37600</name>
</gene>
<dbReference type="EMBL" id="BMCI01000010">
    <property type="protein sequence ID" value="GGC72166.1"/>
    <property type="molecule type" value="Genomic_DNA"/>
</dbReference>
<organism evidence="1 2">
    <name type="scientific">Haloferax sulfurifontis</name>
    <dbReference type="NCBI Taxonomy" id="255616"/>
    <lineage>
        <taxon>Archaea</taxon>
        <taxon>Methanobacteriati</taxon>
        <taxon>Methanobacteriota</taxon>
        <taxon>Stenosarchaea group</taxon>
        <taxon>Halobacteria</taxon>
        <taxon>Halobacteriales</taxon>
        <taxon>Haloferacaceae</taxon>
        <taxon>Haloferax</taxon>
    </lineage>
</organism>
<accession>A0A830E2Z1</accession>
<protein>
    <submittedName>
        <fullName evidence="1">Uncharacterized protein</fullName>
    </submittedName>
</protein>
<evidence type="ECO:0000313" key="2">
    <source>
        <dbReference type="Proteomes" id="UP000646833"/>
    </source>
</evidence>
<evidence type="ECO:0000313" key="1">
    <source>
        <dbReference type="EMBL" id="GGC72166.1"/>
    </source>
</evidence>
<dbReference type="Proteomes" id="UP000646833">
    <property type="component" value="Unassembled WGS sequence"/>
</dbReference>
<dbReference type="RefSeq" id="WP_007273946.1">
    <property type="nucleotide sequence ID" value="NZ_BMCI01000010.1"/>
</dbReference>
<reference evidence="1" key="2">
    <citation type="submission" date="2020-09" db="EMBL/GenBank/DDBJ databases">
        <authorList>
            <person name="Sun Q."/>
            <person name="Sedlacek I."/>
        </authorList>
    </citation>
    <scope>NUCLEOTIDE SEQUENCE</scope>
    <source>
        <strain evidence="1">CCM 7217</strain>
    </source>
</reference>